<dbReference type="AlphaFoldDB" id="A0A2W5MPM3"/>
<proteinExistence type="predicted"/>
<organism evidence="1 2">
    <name type="scientific">Sphingopyxis macrogoltabida</name>
    <name type="common">Sphingomonas macrogoltabidus</name>
    <dbReference type="NCBI Taxonomy" id="33050"/>
    <lineage>
        <taxon>Bacteria</taxon>
        <taxon>Pseudomonadati</taxon>
        <taxon>Pseudomonadota</taxon>
        <taxon>Alphaproteobacteria</taxon>
        <taxon>Sphingomonadales</taxon>
        <taxon>Sphingomonadaceae</taxon>
        <taxon>Sphingopyxis</taxon>
    </lineage>
</organism>
<accession>A0A2W5MPM3</accession>
<dbReference type="Proteomes" id="UP000248597">
    <property type="component" value="Unassembled WGS sequence"/>
</dbReference>
<evidence type="ECO:0000313" key="2">
    <source>
        <dbReference type="Proteomes" id="UP000248597"/>
    </source>
</evidence>
<protein>
    <submittedName>
        <fullName evidence="1">Uncharacterized protein</fullName>
    </submittedName>
</protein>
<reference evidence="1 2" key="1">
    <citation type="submission" date="2017-08" db="EMBL/GenBank/DDBJ databases">
        <title>Infants hospitalized years apart are colonized by the same room-sourced microbial strains.</title>
        <authorList>
            <person name="Brooks B."/>
            <person name="Olm M.R."/>
            <person name="Firek B.A."/>
            <person name="Baker R."/>
            <person name="Thomas B.C."/>
            <person name="Morowitz M.J."/>
            <person name="Banfield J.F."/>
        </authorList>
    </citation>
    <scope>NUCLEOTIDE SEQUENCE [LARGE SCALE GENOMIC DNA]</scope>
    <source>
        <strain evidence="1">S2_005_003_R2_47</strain>
    </source>
</reference>
<dbReference type="EMBL" id="QFPJ01000023">
    <property type="protein sequence ID" value="PZQ21777.1"/>
    <property type="molecule type" value="Genomic_DNA"/>
</dbReference>
<comment type="caution">
    <text evidence="1">The sequence shown here is derived from an EMBL/GenBank/DDBJ whole genome shotgun (WGS) entry which is preliminary data.</text>
</comment>
<gene>
    <name evidence="1" type="ORF">DI569_10665</name>
</gene>
<evidence type="ECO:0000313" key="1">
    <source>
        <dbReference type="EMBL" id="PZQ21777.1"/>
    </source>
</evidence>
<name>A0A2W5MPM3_SPHMC</name>
<sequence>MVDDDGSGGTGRIDFEADSSDSALVIAQGHARARSIELWEGAFLVGSLNKAGPELWQLS</sequence>